<accession>A0A1N7RTT6</accession>
<proteinExistence type="predicted"/>
<gene>
    <name evidence="1" type="ORF">BN2476_160034</name>
</gene>
<reference evidence="1" key="1">
    <citation type="submission" date="2016-12" db="EMBL/GenBank/DDBJ databases">
        <authorList>
            <person name="Moulin L."/>
        </authorList>
    </citation>
    <scope>NUCLEOTIDE SEQUENCE [LARGE SCALE GENOMIC DNA]</scope>
    <source>
        <strain evidence="1">STM 7183</strain>
    </source>
</reference>
<name>A0A1N7RTT6_9BURK</name>
<protein>
    <submittedName>
        <fullName evidence="1">Uncharacterized protein</fullName>
    </submittedName>
</protein>
<dbReference type="EMBL" id="CYGY02000016">
    <property type="protein sequence ID" value="SIT38112.1"/>
    <property type="molecule type" value="Genomic_DNA"/>
</dbReference>
<organism evidence="1 2">
    <name type="scientific">Paraburkholderia piptadeniae</name>
    <dbReference type="NCBI Taxonomy" id="1701573"/>
    <lineage>
        <taxon>Bacteria</taxon>
        <taxon>Pseudomonadati</taxon>
        <taxon>Pseudomonadota</taxon>
        <taxon>Betaproteobacteria</taxon>
        <taxon>Burkholderiales</taxon>
        <taxon>Burkholderiaceae</taxon>
        <taxon>Paraburkholderia</taxon>
    </lineage>
</organism>
<comment type="caution">
    <text evidence="1">The sequence shown here is derived from an EMBL/GenBank/DDBJ whole genome shotgun (WGS) entry which is preliminary data.</text>
</comment>
<evidence type="ECO:0000313" key="1">
    <source>
        <dbReference type="EMBL" id="SIT38112.1"/>
    </source>
</evidence>
<dbReference type="Proteomes" id="UP000195569">
    <property type="component" value="Unassembled WGS sequence"/>
</dbReference>
<dbReference type="AlphaFoldDB" id="A0A1N7RTT6"/>
<keyword evidence="2" id="KW-1185">Reference proteome</keyword>
<sequence>MKTSDYRTTARDNANAANSARVVLVKGDHRGIRRARWLSVATTKNILQNLFFAFA</sequence>
<evidence type="ECO:0000313" key="2">
    <source>
        <dbReference type="Proteomes" id="UP000195569"/>
    </source>
</evidence>